<organism evidence="1 2">
    <name type="scientific">Trachymyrmex septentrionalis</name>
    <dbReference type="NCBI Taxonomy" id="34720"/>
    <lineage>
        <taxon>Eukaryota</taxon>
        <taxon>Metazoa</taxon>
        <taxon>Ecdysozoa</taxon>
        <taxon>Arthropoda</taxon>
        <taxon>Hexapoda</taxon>
        <taxon>Insecta</taxon>
        <taxon>Pterygota</taxon>
        <taxon>Neoptera</taxon>
        <taxon>Endopterygota</taxon>
        <taxon>Hymenoptera</taxon>
        <taxon>Apocrita</taxon>
        <taxon>Aculeata</taxon>
        <taxon>Formicoidea</taxon>
        <taxon>Formicidae</taxon>
        <taxon>Myrmicinae</taxon>
        <taxon>Trachymyrmex</taxon>
    </lineage>
</organism>
<evidence type="ECO:0000313" key="1">
    <source>
        <dbReference type="EMBL" id="KYN44828.1"/>
    </source>
</evidence>
<keyword evidence="2" id="KW-1185">Reference proteome</keyword>
<reference evidence="1 2" key="1">
    <citation type="submission" date="2016-03" db="EMBL/GenBank/DDBJ databases">
        <title>Trachymyrmex septentrionalis WGS genome.</title>
        <authorList>
            <person name="Nygaard S."/>
            <person name="Hu H."/>
            <person name="Boomsma J."/>
            <person name="Zhang G."/>
        </authorList>
    </citation>
    <scope>NUCLEOTIDE SEQUENCE [LARGE SCALE GENOMIC DNA]</scope>
    <source>
        <strain evidence="1">Tsep2-gDNA-1</strain>
        <tissue evidence="1">Whole body</tissue>
    </source>
</reference>
<name>A0A195FWK3_9HYME</name>
<sequence length="84" mass="9888">MDLKCNTKLLKYLSSLSNFENTMFMEYLRVPVEYSTLDRAFRMPADLRFSDDDDDSSPRKYVSFHERPAIFPFSKVDLVQHAAE</sequence>
<gene>
    <name evidence="1" type="ORF">ALC56_00823</name>
</gene>
<dbReference type="EMBL" id="KQ981208">
    <property type="protein sequence ID" value="KYN44828.1"/>
    <property type="molecule type" value="Genomic_DNA"/>
</dbReference>
<evidence type="ECO:0000313" key="2">
    <source>
        <dbReference type="Proteomes" id="UP000078541"/>
    </source>
</evidence>
<dbReference type="Proteomes" id="UP000078541">
    <property type="component" value="Unassembled WGS sequence"/>
</dbReference>
<protein>
    <submittedName>
        <fullName evidence="1">Uncharacterized protein</fullName>
    </submittedName>
</protein>
<dbReference type="AlphaFoldDB" id="A0A195FWK3"/>
<proteinExistence type="predicted"/>
<accession>A0A195FWK3</accession>